<dbReference type="PROSITE" id="PS50042">
    <property type="entry name" value="CNMP_BINDING_3"/>
    <property type="match status" value="1"/>
</dbReference>
<dbReference type="EMBL" id="JAEDXG010000040">
    <property type="protein sequence ID" value="MBH9701044.1"/>
    <property type="molecule type" value="Genomic_DNA"/>
</dbReference>
<dbReference type="InterPro" id="IPR000595">
    <property type="entry name" value="cNMP-bd_dom"/>
</dbReference>
<dbReference type="SMART" id="SM00100">
    <property type="entry name" value="cNMP"/>
    <property type="match status" value="1"/>
</dbReference>
<dbReference type="Proteomes" id="UP000645612">
    <property type="component" value="Unassembled WGS sequence"/>
</dbReference>
<feature type="domain" description="Cyclic nucleotide-binding" evidence="1">
    <location>
        <begin position="33"/>
        <end position="138"/>
    </location>
</feature>
<evidence type="ECO:0000259" key="1">
    <source>
        <dbReference type="PROSITE" id="PS50042"/>
    </source>
</evidence>
<dbReference type="Gene3D" id="2.60.120.10">
    <property type="entry name" value="Jelly Rolls"/>
    <property type="match status" value="1"/>
</dbReference>
<name>A0A8I1ATM9_BURCE</name>
<dbReference type="InterPro" id="IPR019302">
    <property type="entry name" value="CAP12/PCTIR_TIR_dom"/>
</dbReference>
<dbReference type="GO" id="GO:0050135">
    <property type="term" value="F:NADP+ nucleosidase activity"/>
    <property type="evidence" value="ECO:0007669"/>
    <property type="project" value="InterPro"/>
</dbReference>
<reference evidence="2" key="1">
    <citation type="submission" date="2020-12" db="EMBL/GenBank/DDBJ databases">
        <title>Burkholderia cepacia complex in Mexico.</title>
        <authorList>
            <person name="Estrada P."/>
        </authorList>
    </citation>
    <scope>NUCLEOTIDE SEQUENCE</scope>
    <source>
        <strain evidence="2">871</strain>
    </source>
</reference>
<dbReference type="InterPro" id="IPR014710">
    <property type="entry name" value="RmlC-like_jellyroll"/>
</dbReference>
<evidence type="ECO:0000313" key="3">
    <source>
        <dbReference type="Proteomes" id="UP000645612"/>
    </source>
</evidence>
<dbReference type="RefSeq" id="WP_176130857.1">
    <property type="nucleotide sequence ID" value="NZ_CADDZZ010000013.1"/>
</dbReference>
<accession>A0A8I1ATM9</accession>
<dbReference type="AlphaFoldDB" id="A0A8I1ATM9"/>
<dbReference type="InterPro" id="IPR018490">
    <property type="entry name" value="cNMP-bd_dom_sf"/>
</dbReference>
<sequence length="302" mass="33556">MMNRFAGDAGRRLRIEAFKRQRLLEGNAELAERLADISDLVEIDAGTSIIKQGDYTNDIFFILVGSFSIDVNGRHVATRGTGDHVGEMAAVEPTQERSATVTATQKSLVAKITEAQFDELGAQFPALYKFIAKELARRLLQRNIFVRPTNERIRVFLICSVEALPVARLIQSGLQHDPLDVIIWSDGVFKVTNYTLDTLESEVDQADFAIAVAHGDDIAEIREKEWPVPRDNVIFELGLFMGRLGRSRAILMEPREEKVKLPSDVAGVTTIGYKYSPGKDEASHMAPAVIALRGHIRELGPQ</sequence>
<dbReference type="SUPFAM" id="SSF51206">
    <property type="entry name" value="cAMP-binding domain-like"/>
    <property type="match status" value="1"/>
</dbReference>
<evidence type="ECO:0000313" key="2">
    <source>
        <dbReference type="EMBL" id="MBH9701044.1"/>
    </source>
</evidence>
<dbReference type="Pfam" id="PF00027">
    <property type="entry name" value="cNMP_binding"/>
    <property type="match status" value="1"/>
</dbReference>
<organism evidence="2 3">
    <name type="scientific">Burkholderia cepacia</name>
    <name type="common">Pseudomonas cepacia</name>
    <dbReference type="NCBI Taxonomy" id="292"/>
    <lineage>
        <taxon>Bacteria</taxon>
        <taxon>Pseudomonadati</taxon>
        <taxon>Pseudomonadota</taxon>
        <taxon>Betaproteobacteria</taxon>
        <taxon>Burkholderiales</taxon>
        <taxon>Burkholderiaceae</taxon>
        <taxon>Burkholderia</taxon>
        <taxon>Burkholderia cepacia complex</taxon>
    </lineage>
</organism>
<dbReference type="Pfam" id="PF10137">
    <property type="entry name" value="CAP12-PCTIR_TIR"/>
    <property type="match status" value="1"/>
</dbReference>
<protein>
    <submittedName>
        <fullName evidence="2">Nucleotide-binding protein</fullName>
    </submittedName>
</protein>
<gene>
    <name evidence="2" type="ORF">JAO13_31880</name>
</gene>
<comment type="caution">
    <text evidence="2">The sequence shown here is derived from an EMBL/GenBank/DDBJ whole genome shotgun (WGS) entry which is preliminary data.</text>
</comment>
<proteinExistence type="predicted"/>
<dbReference type="CDD" id="cd00038">
    <property type="entry name" value="CAP_ED"/>
    <property type="match status" value="1"/>
</dbReference>